<dbReference type="PANTHER" id="PTHR23280">
    <property type="entry name" value="4.1 G PROTEIN"/>
    <property type="match status" value="1"/>
</dbReference>
<dbReference type="Pfam" id="PF00373">
    <property type="entry name" value="FERM_M"/>
    <property type="match status" value="1"/>
</dbReference>
<dbReference type="SMART" id="SM00295">
    <property type="entry name" value="B41"/>
    <property type="match status" value="1"/>
</dbReference>
<dbReference type="InterPro" id="IPR019748">
    <property type="entry name" value="FERM_central"/>
</dbReference>
<dbReference type="InterPro" id="IPR019749">
    <property type="entry name" value="Band_41_domain"/>
</dbReference>
<dbReference type="PROSITE" id="PS50057">
    <property type="entry name" value="FERM_3"/>
    <property type="match status" value="1"/>
</dbReference>
<accession>A0A8J1TUJ1</accession>
<dbReference type="Gene3D" id="1.20.80.10">
    <property type="match status" value="1"/>
</dbReference>
<dbReference type="InterPro" id="IPR013083">
    <property type="entry name" value="Znf_RING/FYVE/PHD"/>
</dbReference>
<dbReference type="Pfam" id="PF13920">
    <property type="entry name" value="zf-C3HC4_3"/>
    <property type="match status" value="1"/>
</dbReference>
<dbReference type="PROSITE" id="PS50089">
    <property type="entry name" value="ZF_RING_2"/>
    <property type="match status" value="1"/>
</dbReference>
<dbReference type="InterPro" id="IPR001841">
    <property type="entry name" value="Znf_RING"/>
</dbReference>
<evidence type="ECO:0000313" key="4">
    <source>
        <dbReference type="Proteomes" id="UP000749559"/>
    </source>
</evidence>
<organism evidence="3 4">
    <name type="scientific">Owenia fusiformis</name>
    <name type="common">Polychaete worm</name>
    <dbReference type="NCBI Taxonomy" id="6347"/>
    <lineage>
        <taxon>Eukaryota</taxon>
        <taxon>Metazoa</taxon>
        <taxon>Spiralia</taxon>
        <taxon>Lophotrochozoa</taxon>
        <taxon>Annelida</taxon>
        <taxon>Polychaeta</taxon>
        <taxon>Sedentaria</taxon>
        <taxon>Canalipalpata</taxon>
        <taxon>Sabellida</taxon>
        <taxon>Oweniida</taxon>
        <taxon>Oweniidae</taxon>
        <taxon>Owenia</taxon>
    </lineage>
</organism>
<proteinExistence type="predicted"/>
<dbReference type="SMART" id="SM00184">
    <property type="entry name" value="RING"/>
    <property type="match status" value="1"/>
</dbReference>
<dbReference type="EMBL" id="CAIIXF020000003">
    <property type="protein sequence ID" value="CAH1779088.1"/>
    <property type="molecule type" value="Genomic_DNA"/>
</dbReference>
<dbReference type="InterPro" id="IPR018979">
    <property type="entry name" value="FERM_N"/>
</dbReference>
<dbReference type="SUPFAM" id="SSF50729">
    <property type="entry name" value="PH domain-like"/>
    <property type="match status" value="1"/>
</dbReference>
<dbReference type="SMART" id="SM01196">
    <property type="entry name" value="FERM_C"/>
    <property type="match status" value="1"/>
</dbReference>
<keyword evidence="4" id="KW-1185">Reference proteome</keyword>
<dbReference type="SUPFAM" id="SSF57850">
    <property type="entry name" value="RING/U-box"/>
    <property type="match status" value="1"/>
</dbReference>
<dbReference type="GO" id="GO:0004842">
    <property type="term" value="F:ubiquitin-protein transferase activity"/>
    <property type="evidence" value="ECO:0007669"/>
    <property type="project" value="TreeGrafter"/>
</dbReference>
<comment type="caution">
    <text evidence="3">The sequence shown here is derived from an EMBL/GenBank/DDBJ whole genome shotgun (WGS) entry which is preliminary data.</text>
</comment>
<dbReference type="Proteomes" id="UP000749559">
    <property type="component" value="Unassembled WGS sequence"/>
</dbReference>
<dbReference type="SUPFAM" id="SSF54236">
    <property type="entry name" value="Ubiquitin-like"/>
    <property type="match status" value="1"/>
</dbReference>
<dbReference type="SUPFAM" id="SSF47031">
    <property type="entry name" value="Second domain of FERM"/>
    <property type="match status" value="1"/>
</dbReference>
<name>A0A8J1TUJ1_OWEFU</name>
<dbReference type="Pfam" id="PF09379">
    <property type="entry name" value="FERM_N"/>
    <property type="match status" value="1"/>
</dbReference>
<dbReference type="GO" id="GO:0008270">
    <property type="term" value="F:zinc ion binding"/>
    <property type="evidence" value="ECO:0007669"/>
    <property type="project" value="UniProtKB-KW"/>
</dbReference>
<dbReference type="InterPro" id="IPR014352">
    <property type="entry name" value="FERM/acyl-CoA-bd_prot_sf"/>
</dbReference>
<reference evidence="3" key="1">
    <citation type="submission" date="2022-03" db="EMBL/GenBank/DDBJ databases">
        <authorList>
            <person name="Martin C."/>
        </authorList>
    </citation>
    <scope>NUCLEOTIDE SEQUENCE</scope>
</reference>
<dbReference type="InterPro" id="IPR018980">
    <property type="entry name" value="FERM_PH-like_C"/>
</dbReference>
<dbReference type="Gene3D" id="3.10.20.90">
    <property type="entry name" value="Phosphatidylinositol 3-kinase Catalytic Subunit, Chain A, domain 1"/>
    <property type="match status" value="1"/>
</dbReference>
<dbReference type="InterPro" id="IPR029071">
    <property type="entry name" value="Ubiquitin-like_domsf"/>
</dbReference>
<evidence type="ECO:0000256" key="1">
    <source>
        <dbReference type="ARBA" id="ARBA00022771"/>
    </source>
</evidence>
<dbReference type="Gene3D" id="2.30.29.30">
    <property type="entry name" value="Pleckstrin-homology domain (PH domain)/Phosphotyrosine-binding domain (PTB)"/>
    <property type="match status" value="1"/>
</dbReference>
<dbReference type="OrthoDB" id="10037309at2759"/>
<gene>
    <name evidence="3" type="ORF">OFUS_LOCUS5929</name>
</gene>
<evidence type="ECO:0000313" key="3">
    <source>
        <dbReference type="EMBL" id="CAH1779088.1"/>
    </source>
</evidence>
<keyword evidence="1" id="KW-0863">Zinc-finger</keyword>
<dbReference type="AlphaFoldDB" id="A0A8J1TUJ1"/>
<protein>
    <submittedName>
        <fullName evidence="3">Uncharacterized protein</fullName>
    </submittedName>
</protein>
<dbReference type="Gene3D" id="3.30.40.10">
    <property type="entry name" value="Zinc/RING finger domain, C3HC4 (zinc finger)"/>
    <property type="match status" value="1"/>
</dbReference>
<dbReference type="PANTHER" id="PTHR23280:SF13">
    <property type="entry name" value="E3 UBIQUITIN-PROTEIN LIGASE MYLIP"/>
    <property type="match status" value="1"/>
</dbReference>
<dbReference type="Pfam" id="PF09380">
    <property type="entry name" value="FERM_C"/>
    <property type="match status" value="1"/>
</dbReference>
<dbReference type="CDD" id="cd14473">
    <property type="entry name" value="FERM_B-lobe"/>
    <property type="match status" value="1"/>
</dbReference>
<evidence type="ECO:0000256" key="2">
    <source>
        <dbReference type="ARBA" id="ARBA00022833"/>
    </source>
</evidence>
<dbReference type="InterPro" id="IPR000299">
    <property type="entry name" value="FERM_domain"/>
</dbReference>
<dbReference type="GO" id="GO:0006511">
    <property type="term" value="P:ubiquitin-dependent protein catabolic process"/>
    <property type="evidence" value="ECO:0007669"/>
    <property type="project" value="TreeGrafter"/>
</dbReference>
<keyword evidence="2" id="KW-0862">Zinc</keyword>
<dbReference type="InterPro" id="IPR011993">
    <property type="entry name" value="PH-like_dom_sf"/>
</dbReference>
<sequence>MLHTNHKMPFLVARTNSEVLKIELDSKSMGNVLLEKVCEKLGIMGPESEYFGLQYTGRKGESLWLNTRNQIDRCLQAPCRLKLKVKFFVQPHLLLQESTRHEFYLQIVEDFLQGALTVTQRHQLIKMASLIAQVETPYHNSQNINLESYTTFIPEPILRDLHNSDDTSELRSLVQDVCSEHSKLGDLTSSLASYKVLQEATLVPNWGVEYYDVLSECERVQYTMGVGPEGITLSDMQHNIIQSMAYSAVLMATFNNRNFCLTILDDFGEKRTICFKLISDKASVGLYRCVTEKHSFYKSDTIRNEVNDQYSRDLKGIIVSMFDEHTSLGKKYIFDIKRTSREVYDQTRRQLHAQGIPDLRLTDIKDGADLSSENCCIICMDSKIQIRFSPCGHTNCCSSCSSMISQCPLCRAAITTMQHVLDIDRHGNGDGNTLIEQPHDLRFKLT</sequence>
<keyword evidence="1" id="KW-0479">Metal-binding</keyword>
<dbReference type="InterPro" id="IPR035963">
    <property type="entry name" value="FERM_2"/>
</dbReference>